<keyword evidence="1" id="KW-1133">Transmembrane helix</keyword>
<dbReference type="OrthoDB" id="7366009at2"/>
<evidence type="ECO:0000256" key="1">
    <source>
        <dbReference type="SAM" id="Phobius"/>
    </source>
</evidence>
<sequence>MKAGSAVLTRIQNQMTMFGLPVPLMMLSVAIGSIGLVLMVLLEIFWLMLPTMVLGIIGAWMFFIRKTKDNMHFDRELSLPPRFWRTSRHNRLLNAGRKQP</sequence>
<dbReference type="RefSeq" id="WP_085586310.1">
    <property type="nucleotide sequence ID" value="NZ_JFKA01000018.1"/>
</dbReference>
<evidence type="ECO:0000313" key="3">
    <source>
        <dbReference type="Proteomes" id="UP000193391"/>
    </source>
</evidence>
<dbReference type="EMBL" id="JFKA01000018">
    <property type="protein sequence ID" value="OSQ35506.1"/>
    <property type="molecule type" value="Genomic_DNA"/>
</dbReference>
<dbReference type="STRING" id="1293891.TMES_21055"/>
<evidence type="ECO:0000313" key="2">
    <source>
        <dbReference type="EMBL" id="OSQ35506.1"/>
    </source>
</evidence>
<comment type="caution">
    <text evidence="2">The sequence shown here is derived from an EMBL/GenBank/DDBJ whole genome shotgun (WGS) entry which is preliminary data.</text>
</comment>
<feature type="transmembrane region" description="Helical" evidence="1">
    <location>
        <begin position="44"/>
        <end position="63"/>
    </location>
</feature>
<dbReference type="Proteomes" id="UP000193391">
    <property type="component" value="Unassembled WGS sequence"/>
</dbReference>
<name>A0A1Y2KVR3_9PROT</name>
<keyword evidence="1" id="KW-0472">Membrane</keyword>
<keyword evidence="1" id="KW-0812">Transmembrane</keyword>
<accession>A0A1Y2KVR3</accession>
<organism evidence="2 3">
    <name type="scientific">Thalassospira mesophila</name>
    <dbReference type="NCBI Taxonomy" id="1293891"/>
    <lineage>
        <taxon>Bacteria</taxon>
        <taxon>Pseudomonadati</taxon>
        <taxon>Pseudomonadota</taxon>
        <taxon>Alphaproteobacteria</taxon>
        <taxon>Rhodospirillales</taxon>
        <taxon>Thalassospiraceae</taxon>
        <taxon>Thalassospira</taxon>
    </lineage>
</organism>
<reference evidence="2 3" key="1">
    <citation type="submission" date="2014-03" db="EMBL/GenBank/DDBJ databases">
        <title>The draft genome sequence of Thalassospira mesophila JCM 18969.</title>
        <authorList>
            <person name="Lai Q."/>
            <person name="Shao Z."/>
        </authorList>
    </citation>
    <scope>NUCLEOTIDE SEQUENCE [LARGE SCALE GENOMIC DNA]</scope>
    <source>
        <strain evidence="2 3">JCM 18969</strain>
    </source>
</reference>
<dbReference type="AlphaFoldDB" id="A0A1Y2KVR3"/>
<proteinExistence type="predicted"/>
<gene>
    <name evidence="2" type="ORF">TMES_21055</name>
</gene>
<feature type="transmembrane region" description="Helical" evidence="1">
    <location>
        <begin position="20"/>
        <end position="38"/>
    </location>
</feature>
<keyword evidence="3" id="KW-1185">Reference proteome</keyword>
<protein>
    <submittedName>
        <fullName evidence="2">Uncharacterized protein</fullName>
    </submittedName>
</protein>